<dbReference type="Proteomes" id="UP000006911">
    <property type="component" value="Unassembled WGS sequence"/>
</dbReference>
<accession>D5GDD7</accession>
<name>D5GDD7_TUBMM</name>
<dbReference type="HOGENOM" id="CLU_2759638_0_0_1"/>
<sequence length="70" mass="7883">MSVVLYGSRALLGHSWCPSYFLTLFLSSFSDSVWPCYSVFTMFRSFKCFQNKVLPITAPPLSPPGCNPRV</sequence>
<dbReference type="AlphaFoldDB" id="D5GDD7"/>
<protein>
    <submittedName>
        <fullName evidence="2">(Perigord truffle) hypothetical protein</fullName>
    </submittedName>
</protein>
<feature type="transmembrane region" description="Helical" evidence="1">
    <location>
        <begin position="20"/>
        <end position="43"/>
    </location>
</feature>
<keyword evidence="3" id="KW-1185">Reference proteome</keyword>
<reference evidence="2 3" key="1">
    <citation type="journal article" date="2010" name="Nature">
        <title>Perigord black truffle genome uncovers evolutionary origins and mechanisms of symbiosis.</title>
        <authorList>
            <person name="Martin F."/>
            <person name="Kohler A."/>
            <person name="Murat C."/>
            <person name="Balestrini R."/>
            <person name="Coutinho P.M."/>
            <person name="Jaillon O."/>
            <person name="Montanini B."/>
            <person name="Morin E."/>
            <person name="Noel B."/>
            <person name="Percudani R."/>
            <person name="Porcel B."/>
            <person name="Rubini A."/>
            <person name="Amicucci A."/>
            <person name="Amselem J."/>
            <person name="Anthouard V."/>
            <person name="Arcioni S."/>
            <person name="Artiguenave F."/>
            <person name="Aury J.M."/>
            <person name="Ballario P."/>
            <person name="Bolchi A."/>
            <person name="Brenna A."/>
            <person name="Brun A."/>
            <person name="Buee M."/>
            <person name="Cantarel B."/>
            <person name="Chevalier G."/>
            <person name="Couloux A."/>
            <person name="Da Silva C."/>
            <person name="Denoeud F."/>
            <person name="Duplessis S."/>
            <person name="Ghignone S."/>
            <person name="Hilselberger B."/>
            <person name="Iotti M."/>
            <person name="Marcais B."/>
            <person name="Mello A."/>
            <person name="Miranda M."/>
            <person name="Pacioni G."/>
            <person name="Quesneville H."/>
            <person name="Riccioni C."/>
            <person name="Ruotolo R."/>
            <person name="Splivallo R."/>
            <person name="Stocchi V."/>
            <person name="Tisserant E."/>
            <person name="Viscomi A.R."/>
            <person name="Zambonelli A."/>
            <person name="Zampieri E."/>
            <person name="Henrissat B."/>
            <person name="Lebrun M.H."/>
            <person name="Paolocci F."/>
            <person name="Bonfante P."/>
            <person name="Ottonello S."/>
            <person name="Wincker P."/>
        </authorList>
    </citation>
    <scope>NUCLEOTIDE SEQUENCE [LARGE SCALE GENOMIC DNA]</scope>
    <source>
        <strain evidence="2 3">Mel28</strain>
    </source>
</reference>
<organism evidence="2 3">
    <name type="scientific">Tuber melanosporum (strain Mel28)</name>
    <name type="common">Perigord black truffle</name>
    <dbReference type="NCBI Taxonomy" id="656061"/>
    <lineage>
        <taxon>Eukaryota</taxon>
        <taxon>Fungi</taxon>
        <taxon>Dikarya</taxon>
        <taxon>Ascomycota</taxon>
        <taxon>Pezizomycotina</taxon>
        <taxon>Pezizomycetes</taxon>
        <taxon>Pezizales</taxon>
        <taxon>Tuberaceae</taxon>
        <taxon>Tuber</taxon>
    </lineage>
</organism>
<gene>
    <name evidence="2" type="ORF">GSTUM_00006164001</name>
</gene>
<evidence type="ECO:0000313" key="2">
    <source>
        <dbReference type="EMBL" id="CAZ82530.1"/>
    </source>
</evidence>
<dbReference type="GeneID" id="9183993"/>
<keyword evidence="1" id="KW-0812">Transmembrane</keyword>
<keyword evidence="1" id="KW-1133">Transmembrane helix</keyword>
<keyword evidence="1" id="KW-0472">Membrane</keyword>
<dbReference type="InParanoid" id="D5GDD7"/>
<proteinExistence type="predicted"/>
<dbReference type="KEGG" id="tml:GSTUM_00006164001"/>
<evidence type="ECO:0000313" key="3">
    <source>
        <dbReference type="Proteomes" id="UP000006911"/>
    </source>
</evidence>
<dbReference type="RefSeq" id="XP_002838339.1">
    <property type="nucleotide sequence ID" value="XM_002838293.1"/>
</dbReference>
<evidence type="ECO:0000256" key="1">
    <source>
        <dbReference type="SAM" id="Phobius"/>
    </source>
</evidence>
<dbReference type="EMBL" id="FN430142">
    <property type="protein sequence ID" value="CAZ82530.1"/>
    <property type="molecule type" value="Genomic_DNA"/>
</dbReference>